<keyword evidence="2" id="KW-0732">Signal</keyword>
<feature type="signal peptide" evidence="2">
    <location>
        <begin position="1"/>
        <end position="23"/>
    </location>
</feature>
<dbReference type="PRINTS" id="PR00131">
    <property type="entry name" value="GLHYDRLASE1"/>
</dbReference>
<protein>
    <submittedName>
        <fullName evidence="3">Glycoside hydrolase family 1 protein</fullName>
    </submittedName>
</protein>
<dbReference type="GO" id="GO:0005975">
    <property type="term" value="P:carbohydrate metabolic process"/>
    <property type="evidence" value="ECO:0007669"/>
    <property type="project" value="InterPro"/>
</dbReference>
<dbReference type="GO" id="GO:0008422">
    <property type="term" value="F:beta-glucosidase activity"/>
    <property type="evidence" value="ECO:0007669"/>
    <property type="project" value="TreeGrafter"/>
</dbReference>
<feature type="chain" id="PRO_5040309369" evidence="2">
    <location>
        <begin position="24"/>
        <end position="633"/>
    </location>
</feature>
<organism evidence="3 4">
    <name type="scientific">Sanghuangporus baumii</name>
    <name type="common">Phellinus baumii</name>
    <dbReference type="NCBI Taxonomy" id="108892"/>
    <lineage>
        <taxon>Eukaryota</taxon>
        <taxon>Fungi</taxon>
        <taxon>Dikarya</taxon>
        <taxon>Basidiomycota</taxon>
        <taxon>Agaricomycotina</taxon>
        <taxon>Agaricomycetes</taxon>
        <taxon>Hymenochaetales</taxon>
        <taxon>Hymenochaetaceae</taxon>
        <taxon>Sanghuangporus</taxon>
    </lineage>
</organism>
<reference evidence="3" key="1">
    <citation type="submission" date="2016-06" db="EMBL/GenBank/DDBJ databases">
        <title>Draft Genome sequence of the fungus Inonotus baumii.</title>
        <authorList>
            <person name="Zhu H."/>
            <person name="Lin W."/>
        </authorList>
    </citation>
    <scope>NUCLEOTIDE SEQUENCE</scope>
    <source>
        <strain evidence="3">821</strain>
    </source>
</reference>
<dbReference type="Gene3D" id="3.20.20.80">
    <property type="entry name" value="Glycosidases"/>
    <property type="match status" value="1"/>
</dbReference>
<accession>A0A9Q5HRZ0</accession>
<evidence type="ECO:0000256" key="1">
    <source>
        <dbReference type="RuleBase" id="RU003690"/>
    </source>
</evidence>
<dbReference type="EMBL" id="LNZH02000213">
    <property type="protein sequence ID" value="OCB84898.1"/>
    <property type="molecule type" value="Genomic_DNA"/>
</dbReference>
<proteinExistence type="inferred from homology"/>
<dbReference type="InterPro" id="IPR033132">
    <property type="entry name" value="GH_1_N_CS"/>
</dbReference>
<keyword evidence="4" id="KW-1185">Reference proteome</keyword>
<evidence type="ECO:0000256" key="2">
    <source>
        <dbReference type="SAM" id="SignalP"/>
    </source>
</evidence>
<dbReference type="AlphaFoldDB" id="A0A9Q5HRZ0"/>
<gene>
    <name evidence="3" type="ORF">A7U60_g8120</name>
</gene>
<dbReference type="PANTHER" id="PTHR10353">
    <property type="entry name" value="GLYCOSYL HYDROLASE"/>
    <property type="match status" value="1"/>
</dbReference>
<dbReference type="SUPFAM" id="SSF51445">
    <property type="entry name" value="(Trans)glycosidases"/>
    <property type="match status" value="1"/>
</dbReference>
<keyword evidence="3" id="KW-0378">Hydrolase</keyword>
<sequence length="633" mass="70002">MMNMANRFALLFAQLGCAAVCLAQSTLFSIESVVSVTSSATVLSSESGVASFTPPVSSLSTSTVTSAPATIVTSLPGSSTTTSSAIPTSAPFVPIGTIPRNYTPEVLEELWSLVGEVVEPPFTTTAEATIPVTLPSSAPPVYPTWYARTPGNILPNIKLPKNFKFGVATAAYQVEGATKLEGKGPSGWDWAGRQEGVIVDGSNGDVTDLQYLLYKEDTARTAALELNAHSFSISWARIFPFGTRDSPVNQQGLDHYSDLIDYSISLGIEPVVTLFHWDMPLALSAFYGGLTSEEFVVDFEHYARTVFEAYNGRVRTWYTFNEPHVYCQGITTYPFNTTLSPNVTVDNAQFHCAYYLLRAHAKAVKAFREMGIEGEIAFKNDGFVGKPWRTNTTEDFEAVERNVAFWLGMYSDPVYGSGDWPDIMKETLNETMLPRFTDEQKEEIKGSADFFAIDLYRSVFVAAPENGIVACVANSSDPNWPVCNVQMTYDAATGWPVGIAATESTTWLFATPQNVRSELKEMRRRWPYNKIYISEFGFGVPEEGIRTDLALVLDDAARVGLDYYMTMLGESLLAMHEDNIPLQGVFAWSMVDNAEWLSGFSVRFGIQYVNYTTLERRYKRSAIALSEFFASHK</sequence>
<comment type="caution">
    <text evidence="3">The sequence shown here is derived from an EMBL/GenBank/DDBJ whole genome shotgun (WGS) entry which is preliminary data.</text>
</comment>
<dbReference type="InterPro" id="IPR001360">
    <property type="entry name" value="Glyco_hydro_1"/>
</dbReference>
<dbReference type="PROSITE" id="PS00653">
    <property type="entry name" value="GLYCOSYL_HYDROL_F1_2"/>
    <property type="match status" value="1"/>
</dbReference>
<dbReference type="Proteomes" id="UP000757232">
    <property type="component" value="Unassembled WGS sequence"/>
</dbReference>
<name>A0A9Q5HRZ0_SANBA</name>
<dbReference type="InterPro" id="IPR017853">
    <property type="entry name" value="GH"/>
</dbReference>
<dbReference type="Pfam" id="PF00232">
    <property type="entry name" value="Glyco_hydro_1"/>
    <property type="match status" value="1"/>
</dbReference>
<evidence type="ECO:0000313" key="4">
    <source>
        <dbReference type="Proteomes" id="UP000757232"/>
    </source>
</evidence>
<dbReference type="PANTHER" id="PTHR10353:SF53">
    <property type="entry name" value="BETA-1,4-GLUCOSIDASE (EUROFUNG)"/>
    <property type="match status" value="1"/>
</dbReference>
<dbReference type="OrthoDB" id="65569at2759"/>
<comment type="similarity">
    <text evidence="1">Belongs to the glycosyl hydrolase 1 family.</text>
</comment>
<evidence type="ECO:0000313" key="3">
    <source>
        <dbReference type="EMBL" id="OCB84898.1"/>
    </source>
</evidence>